<protein>
    <recommendedName>
        <fullName evidence="3">Transcription factor domain-containing protein</fullName>
    </recommendedName>
</protein>
<comment type="caution">
    <text evidence="1">The sequence shown here is derived from an EMBL/GenBank/DDBJ whole genome shotgun (WGS) entry which is preliminary data.</text>
</comment>
<proteinExistence type="predicted"/>
<evidence type="ECO:0008006" key="3">
    <source>
        <dbReference type="Google" id="ProtNLM"/>
    </source>
</evidence>
<keyword evidence="2" id="KW-1185">Reference proteome</keyword>
<dbReference type="EMBL" id="JAQJAN010000005">
    <property type="protein sequence ID" value="KAJ5728444.1"/>
    <property type="molecule type" value="Genomic_DNA"/>
</dbReference>
<evidence type="ECO:0000313" key="1">
    <source>
        <dbReference type="EMBL" id="KAJ5728444.1"/>
    </source>
</evidence>
<name>A0AAD6MXC4_9EURO</name>
<evidence type="ECO:0000313" key="2">
    <source>
        <dbReference type="Proteomes" id="UP001215712"/>
    </source>
</evidence>
<reference evidence="1" key="2">
    <citation type="submission" date="2023-01" db="EMBL/GenBank/DDBJ databases">
        <authorList>
            <person name="Petersen C."/>
        </authorList>
    </citation>
    <scope>NUCLEOTIDE SEQUENCE</scope>
    <source>
        <strain evidence="1">IBT 17514</strain>
    </source>
</reference>
<accession>A0AAD6MXC4</accession>
<gene>
    <name evidence="1" type="ORF">N7493_004774</name>
</gene>
<dbReference type="Proteomes" id="UP001215712">
    <property type="component" value="Unassembled WGS sequence"/>
</dbReference>
<organism evidence="1 2">
    <name type="scientific">Penicillium malachiteum</name>
    <dbReference type="NCBI Taxonomy" id="1324776"/>
    <lineage>
        <taxon>Eukaryota</taxon>
        <taxon>Fungi</taxon>
        <taxon>Dikarya</taxon>
        <taxon>Ascomycota</taxon>
        <taxon>Pezizomycotina</taxon>
        <taxon>Eurotiomycetes</taxon>
        <taxon>Eurotiomycetidae</taxon>
        <taxon>Eurotiales</taxon>
        <taxon>Aspergillaceae</taxon>
        <taxon>Penicillium</taxon>
    </lineage>
</organism>
<sequence length="261" mass="29686">MGSPSWIETKAQLDDYFFQFPEDLLQFSKLEHAYQFEAMIWMHGFFIVLYSTRDIVNLLKDPSYLQVERLCHILEHSLLLSEVLQPLLSIDTNVETLSPTTIYFICLSSVVQSLALRQFTSQSTFERLTPPPALLVAAQTHMEILKGLQNSSRQTSPLLRESENLLTICLEIATGDMNDGFSFSCEKLYLHRWTHKGTGMTNMKEEEANQEWNYAELPTSTLWNGATGQETELAVAILQLCSPAQRLCSAGFFDLSIMIPM</sequence>
<reference evidence="1" key="1">
    <citation type="journal article" date="2023" name="IMA Fungus">
        <title>Comparative genomic study of the Penicillium genus elucidates a diverse pangenome and 15 lateral gene transfer events.</title>
        <authorList>
            <person name="Petersen C."/>
            <person name="Sorensen T."/>
            <person name="Nielsen M.R."/>
            <person name="Sondergaard T.E."/>
            <person name="Sorensen J.L."/>
            <person name="Fitzpatrick D.A."/>
            <person name="Frisvad J.C."/>
            <person name="Nielsen K.L."/>
        </authorList>
    </citation>
    <scope>NUCLEOTIDE SEQUENCE</scope>
    <source>
        <strain evidence="1">IBT 17514</strain>
    </source>
</reference>
<dbReference type="AlphaFoldDB" id="A0AAD6MXC4"/>